<feature type="compositionally biased region" description="Low complexity" evidence="5">
    <location>
        <begin position="127"/>
        <end position="144"/>
    </location>
</feature>
<dbReference type="InterPro" id="IPR004846">
    <property type="entry name" value="T2SS/T3SS_dom"/>
</dbReference>
<dbReference type="PRINTS" id="PR00811">
    <property type="entry name" value="BCTERIALGSPD"/>
</dbReference>
<organism evidence="8 9">
    <name type="scientific">Pirellulimonas nuda</name>
    <dbReference type="NCBI Taxonomy" id="2528009"/>
    <lineage>
        <taxon>Bacteria</taxon>
        <taxon>Pseudomonadati</taxon>
        <taxon>Planctomycetota</taxon>
        <taxon>Planctomycetia</taxon>
        <taxon>Pirellulales</taxon>
        <taxon>Lacipirellulaceae</taxon>
        <taxon>Pirellulimonas</taxon>
    </lineage>
</organism>
<keyword evidence="9" id="KW-1185">Reference proteome</keyword>
<dbReference type="PANTHER" id="PTHR30332">
    <property type="entry name" value="PROBABLE GENERAL SECRETION PATHWAY PROTEIN D"/>
    <property type="match status" value="1"/>
</dbReference>
<dbReference type="InterPro" id="IPR001775">
    <property type="entry name" value="GspD/PilQ"/>
</dbReference>
<evidence type="ECO:0000256" key="5">
    <source>
        <dbReference type="SAM" id="MobiDB-lite"/>
    </source>
</evidence>
<feature type="compositionally biased region" description="Pro residues" evidence="5">
    <location>
        <begin position="632"/>
        <end position="645"/>
    </location>
</feature>
<dbReference type="Gene3D" id="3.30.1370.130">
    <property type="match status" value="1"/>
</dbReference>
<comment type="similarity">
    <text evidence="4">Belongs to the bacterial secretin family.</text>
</comment>
<evidence type="ECO:0000256" key="1">
    <source>
        <dbReference type="ARBA" id="ARBA00004370"/>
    </source>
</evidence>
<keyword evidence="6" id="KW-1133">Transmembrane helix</keyword>
<keyword evidence="3 6" id="KW-0472">Membrane</keyword>
<evidence type="ECO:0000256" key="2">
    <source>
        <dbReference type="ARBA" id="ARBA00022729"/>
    </source>
</evidence>
<feature type="compositionally biased region" description="Pro residues" evidence="5">
    <location>
        <begin position="109"/>
        <end position="126"/>
    </location>
</feature>
<dbReference type="GO" id="GO:0015627">
    <property type="term" value="C:type II protein secretion system complex"/>
    <property type="evidence" value="ECO:0007669"/>
    <property type="project" value="TreeGrafter"/>
</dbReference>
<proteinExistence type="inferred from homology"/>
<sequence length="645" mass="68753">MPIVNRSEQGVARRRTPRSRPSLLLVGVVCALSAGYCLGVARLIPLRPQAAPACSDSADGWGGRPAVDPWGGGPSRPRLVAGEVRQAADWQEGAAPAGPELDIDTSPDPFAPPFPALPGGPSPPDALPTDALPAGAPPTAEALPAPAAGADQALPLGPGRMLLPLAPAGELQGTVEVVNGAVTIAVRDAPLHTVLSLLAQQQGLSIVASSDLTQPVTVTLQPTTLENALDALLAVADCTWTRRNDVIYVTSVSKDSTSSPFFQGREVRVFTLNYTAAADVETVVAGLLSPVGKVFIREIDSKDRRKTAEQVVIEDLPPFLDRAAEYIAQADQMPQQVMIEARILQVKLSKDKAHGVNFDAIAQLSGFKLQLWEKGFATDGGPGMVFTIDGSDFNGLIDCLTSTNDAKTLASPKVSVVNGQQSRIQIGRRLGYFVTTTTQTSTLQDVQFLELGVVLLVTPHITADGQVLMQVQPKVSSGDINPTTTLPEEETTELETSVLLPNGRGIVIGGLIQEKDFERQSKLMFLGDLWGVGHLFQRRTVDRERNEVIVAILPRIVGCGVCPPPSESIEVARSHTPLLTAELDKAERPWEPRLRDASTTPHWWAGHPVIREPMRRCPPIDGGAEEALGLPEPAPLESAPPEPTL</sequence>
<dbReference type="Pfam" id="PF00263">
    <property type="entry name" value="Secretin"/>
    <property type="match status" value="1"/>
</dbReference>
<feature type="domain" description="Type II/III secretion system secretin-like" evidence="7">
    <location>
        <begin position="400"/>
        <end position="557"/>
    </location>
</feature>
<feature type="region of interest" description="Disordered" evidence="5">
    <location>
        <begin position="94"/>
        <end position="144"/>
    </location>
</feature>
<dbReference type="GO" id="GO:0009306">
    <property type="term" value="P:protein secretion"/>
    <property type="evidence" value="ECO:0007669"/>
    <property type="project" value="InterPro"/>
</dbReference>
<evidence type="ECO:0000313" key="8">
    <source>
        <dbReference type="EMBL" id="QDU90393.1"/>
    </source>
</evidence>
<name>A0A518DFY0_9BACT</name>
<dbReference type="KEGG" id="pnd:Pla175_37970"/>
<evidence type="ECO:0000256" key="4">
    <source>
        <dbReference type="RuleBase" id="RU004003"/>
    </source>
</evidence>
<dbReference type="Proteomes" id="UP000317429">
    <property type="component" value="Chromosome"/>
</dbReference>
<protein>
    <submittedName>
        <fullName evidence="8">Type IV pilus biogenesis and competence protein PilQ</fullName>
    </submittedName>
</protein>
<evidence type="ECO:0000256" key="3">
    <source>
        <dbReference type="ARBA" id="ARBA00023136"/>
    </source>
</evidence>
<reference evidence="8 9" key="1">
    <citation type="submission" date="2019-02" db="EMBL/GenBank/DDBJ databases">
        <title>Deep-cultivation of Planctomycetes and their phenomic and genomic characterization uncovers novel biology.</title>
        <authorList>
            <person name="Wiegand S."/>
            <person name="Jogler M."/>
            <person name="Boedeker C."/>
            <person name="Pinto D."/>
            <person name="Vollmers J."/>
            <person name="Rivas-Marin E."/>
            <person name="Kohn T."/>
            <person name="Peeters S.H."/>
            <person name="Heuer A."/>
            <person name="Rast P."/>
            <person name="Oberbeckmann S."/>
            <person name="Bunk B."/>
            <person name="Jeske O."/>
            <person name="Meyerdierks A."/>
            <person name="Storesund J.E."/>
            <person name="Kallscheuer N."/>
            <person name="Luecker S."/>
            <person name="Lage O.M."/>
            <person name="Pohl T."/>
            <person name="Merkel B.J."/>
            <person name="Hornburger P."/>
            <person name="Mueller R.-W."/>
            <person name="Bruemmer F."/>
            <person name="Labrenz M."/>
            <person name="Spormann A.M."/>
            <person name="Op den Camp H."/>
            <person name="Overmann J."/>
            <person name="Amann R."/>
            <person name="Jetten M.S.M."/>
            <person name="Mascher T."/>
            <person name="Medema M.H."/>
            <person name="Devos D.P."/>
            <person name="Kaster A.-K."/>
            <person name="Ovreas L."/>
            <person name="Rohde M."/>
            <person name="Galperin M.Y."/>
            <person name="Jogler C."/>
        </authorList>
    </citation>
    <scope>NUCLEOTIDE SEQUENCE [LARGE SCALE GENOMIC DNA]</scope>
    <source>
        <strain evidence="8 9">Pla175</strain>
    </source>
</reference>
<dbReference type="PANTHER" id="PTHR30332:SF24">
    <property type="entry name" value="SECRETIN GSPD-RELATED"/>
    <property type="match status" value="1"/>
</dbReference>
<evidence type="ECO:0000256" key="6">
    <source>
        <dbReference type="SAM" id="Phobius"/>
    </source>
</evidence>
<evidence type="ECO:0000313" key="9">
    <source>
        <dbReference type="Proteomes" id="UP000317429"/>
    </source>
</evidence>
<keyword evidence="6" id="KW-0812">Transmembrane</keyword>
<dbReference type="AlphaFoldDB" id="A0A518DFY0"/>
<accession>A0A518DFY0</accession>
<comment type="subcellular location">
    <subcellularLocation>
        <location evidence="1">Membrane</location>
    </subcellularLocation>
</comment>
<feature type="transmembrane region" description="Helical" evidence="6">
    <location>
        <begin position="23"/>
        <end position="44"/>
    </location>
</feature>
<gene>
    <name evidence="8" type="primary">pilQ</name>
    <name evidence="8" type="ORF">Pla175_37970</name>
</gene>
<feature type="region of interest" description="Disordered" evidence="5">
    <location>
        <begin position="615"/>
        <end position="645"/>
    </location>
</feature>
<dbReference type="EMBL" id="CP036291">
    <property type="protein sequence ID" value="QDU90393.1"/>
    <property type="molecule type" value="Genomic_DNA"/>
</dbReference>
<keyword evidence="2" id="KW-0732">Signal</keyword>
<dbReference type="InterPro" id="IPR050810">
    <property type="entry name" value="Bact_Secretion_Sys_Channel"/>
</dbReference>
<evidence type="ECO:0000259" key="7">
    <source>
        <dbReference type="Pfam" id="PF00263"/>
    </source>
</evidence>